<dbReference type="Gene3D" id="2.60.40.10">
    <property type="entry name" value="Immunoglobulins"/>
    <property type="match status" value="1"/>
</dbReference>
<comment type="caution">
    <text evidence="2">The sequence shown here is derived from an EMBL/GenBank/DDBJ whole genome shotgun (WGS) entry which is preliminary data.</text>
</comment>
<sequence length="688" mass="71307">MRAVVIIVAAWFVLAQVSVFAPSVDYLWLGARWAQLPKFPGDVGVLALSFYTSAELVDVAVSIDPKCQHLVALDSATMASAGPGVVTASVRVVAKELNRTCPANVVINARYKRTTSGLEDGITKVEYAEVFIPPYPAYNLSTRGAVLLGFPSNITLVVENPYAFTSSLSLQGQGARVASPIGSVKIGGSRAEIPVVVVAEATTASLLVTIQTKDWLGEPVSLTYSVPLFATPPPPPILAISPAVLSQNKFNSVNITVILPVVADGVATISVAGAAAPRSAISVPIKAGKGSAVVDVYPIGGAVTFTAQVAYSVGGVSKVDQVSATAAVQQEAEGASAVEVKPNRLVAGVANNVTLLVRAPGPFNVSVTVSNAAVDKPAPFRFGGVGEAAARLVVTPLAAQPVVFTITVRHSGGVDQYTVTLPATSASIFTVTPMPSLVKAGGNRTVVVKLVNSGDVAIERAVVTITPATGDVAAPSYTFQIGRLAPLESAELPISFLVPVTQGGAVAFTYNIVYVTELGASGTAQGAFYVQVYQVPAVNISSVVVTPPRAEVGKPFYITVTVLNEGFVPAINLQLRASAPEGVKPVANPYYFAGRLDPQASTAIPLSFNATAPGRYDIELTLTYIDRFGNPYTVPYTVTVEVANTTAPLTLAPATGSTAPTQSGGWIIATILAVAVLAVMFYFALRKR</sequence>
<gene>
    <name evidence="2" type="ORF">HC235_00185</name>
</gene>
<dbReference type="InterPro" id="IPR013783">
    <property type="entry name" value="Ig-like_fold"/>
</dbReference>
<feature type="transmembrane region" description="Helical" evidence="1">
    <location>
        <begin position="665"/>
        <end position="685"/>
    </location>
</feature>
<evidence type="ECO:0000313" key="2">
    <source>
        <dbReference type="EMBL" id="NYR14414.1"/>
    </source>
</evidence>
<reference evidence="2 3" key="1">
    <citation type="journal article" date="2020" name="Nat. Commun.">
        <title>The structures of two archaeal type IV pili illuminate evolutionary relationships.</title>
        <authorList>
            <person name="Wang F."/>
            <person name="Baquero D.P."/>
            <person name="Su Z."/>
            <person name="Beltran L.C."/>
            <person name="Prangishvili D."/>
            <person name="Krupovic M."/>
            <person name="Egelman E.H."/>
        </authorList>
    </citation>
    <scope>NUCLEOTIDE SEQUENCE [LARGE SCALE GENOMIC DNA]</scope>
    <source>
        <strain evidence="2 3">2GA</strain>
    </source>
</reference>
<keyword evidence="1" id="KW-0472">Membrane</keyword>
<evidence type="ECO:0000313" key="3">
    <source>
        <dbReference type="Proteomes" id="UP000554766"/>
    </source>
</evidence>
<proteinExistence type="predicted"/>
<dbReference type="AlphaFoldDB" id="A0A7L4P6S3"/>
<evidence type="ECO:0000256" key="1">
    <source>
        <dbReference type="SAM" id="Phobius"/>
    </source>
</evidence>
<dbReference type="EMBL" id="JAAVJF010000001">
    <property type="protein sequence ID" value="NYR14414.1"/>
    <property type="molecule type" value="Genomic_DNA"/>
</dbReference>
<dbReference type="PANTHER" id="PTHR35902">
    <property type="entry name" value="S-LAYER DOMAIN-LIKE PROTEIN-RELATED"/>
    <property type="match status" value="1"/>
</dbReference>
<evidence type="ECO:0008006" key="4">
    <source>
        <dbReference type="Google" id="ProtNLM"/>
    </source>
</evidence>
<keyword evidence="1" id="KW-1133">Transmembrane helix</keyword>
<keyword evidence="1" id="KW-0812">Transmembrane</keyword>
<accession>A0A7L4P6S3</accession>
<dbReference type="RefSeq" id="WP_128622228.1">
    <property type="nucleotide sequence ID" value="NZ_JAAVJF010000001.1"/>
</dbReference>
<protein>
    <recommendedName>
        <fullName evidence="4">S-layer protein</fullName>
    </recommendedName>
</protein>
<name>A0A7L4P6S3_9CREN</name>
<keyword evidence="3" id="KW-1185">Reference proteome</keyword>
<dbReference type="Proteomes" id="UP000554766">
    <property type="component" value="Unassembled WGS sequence"/>
</dbReference>
<dbReference type="PANTHER" id="PTHR35902:SF6">
    <property type="entry name" value="CONSERVED WITHIN P. AEROPHILUM"/>
    <property type="match status" value="1"/>
</dbReference>
<dbReference type="GeneID" id="5054291"/>
<organism evidence="2 3">
    <name type="scientific">Pyrobaculum arsenaticum</name>
    <dbReference type="NCBI Taxonomy" id="121277"/>
    <lineage>
        <taxon>Archaea</taxon>
        <taxon>Thermoproteota</taxon>
        <taxon>Thermoprotei</taxon>
        <taxon>Thermoproteales</taxon>
        <taxon>Thermoproteaceae</taxon>
        <taxon>Pyrobaculum</taxon>
    </lineage>
</organism>